<evidence type="ECO:0000313" key="2">
    <source>
        <dbReference type="EMBL" id="QTZ83295.1"/>
    </source>
</evidence>
<feature type="region of interest" description="Disordered" evidence="1">
    <location>
        <begin position="252"/>
        <end position="303"/>
    </location>
</feature>
<reference evidence="2" key="1">
    <citation type="submission" date="2021-02" db="EMBL/GenBank/DDBJ databases">
        <authorList>
            <person name="Qin X."/>
            <person name="Gong M."/>
            <person name="Yang H."/>
        </authorList>
    </citation>
    <scope>NUCLEOTIDE SEQUENCE</scope>
</reference>
<evidence type="ECO:0000313" key="3">
    <source>
        <dbReference type="Proteomes" id="UP000676975"/>
    </source>
</evidence>
<evidence type="ECO:0000256" key="1">
    <source>
        <dbReference type="SAM" id="MobiDB-lite"/>
    </source>
</evidence>
<feature type="compositionally biased region" description="Low complexity" evidence="1">
    <location>
        <begin position="272"/>
        <end position="282"/>
    </location>
</feature>
<sequence>MSLTKLQQLQALAAQNAAVATVNMAEVSKGGGGARRLLPQGFALVRFCRYIEFGKHAREYQGQAKTPMMNVRLGLALWGDTNPAGGDEKSRPDDLFHYFDEKGNKVPTILNSFDMTLGNNEKSKTKIAFDRMNYKGLAKSFPELLGEAFIVPILRKKGKGPDGKEYNMIDWANLLPPFDAISKQPYNVPDVADDQYQLFLWEMPTKETWDELFIEGTNDKGKSKNFLQAKCIEALDFKGSPLEALLGGELPDLNVEDDSADNHEAPPVPNETAAPAATVPGLPGLPGAGADLPFDGGTPVATPSVPVTPAVPGLPAMPGLPAIG</sequence>
<gene>
    <name evidence="2" type="ORF">phiGM223_29</name>
</gene>
<name>A0A8T8IVM2_9CAUD</name>
<protein>
    <submittedName>
        <fullName evidence="2">Uncharacterized protein</fullName>
    </submittedName>
</protein>
<dbReference type="Proteomes" id="UP000676975">
    <property type="component" value="Segment"/>
</dbReference>
<keyword evidence="3" id="KW-1185">Reference proteome</keyword>
<dbReference type="EMBL" id="MW627366">
    <property type="protein sequence ID" value="QTZ83295.1"/>
    <property type="molecule type" value="Genomic_DNA"/>
</dbReference>
<organism evidence="2 3">
    <name type="scientific">Pseudomonas phage phiGM22-3</name>
    <dbReference type="NCBI Taxonomy" id="2816462"/>
    <lineage>
        <taxon>Viruses</taxon>
        <taxon>Duplodnaviria</taxon>
        <taxon>Heunggongvirae</taxon>
        <taxon>Uroviricota</taxon>
        <taxon>Caudoviricetes</taxon>
        <taxon>Autographivirales</taxon>
        <taxon>Autoscriptoviridae</taxon>
        <taxon>Tunggulvirus</taxon>
        <taxon>Tunggulvirus GM223</taxon>
    </lineage>
</organism>
<accession>A0A8T8IVM2</accession>
<proteinExistence type="predicted"/>